<dbReference type="InterPro" id="IPR021842">
    <property type="entry name" value="DUF3435"/>
</dbReference>
<dbReference type="Proteomes" id="UP000664132">
    <property type="component" value="Unassembled WGS sequence"/>
</dbReference>
<keyword evidence="3" id="KW-1185">Reference proteome</keyword>
<evidence type="ECO:0000313" key="3">
    <source>
        <dbReference type="Proteomes" id="UP000664132"/>
    </source>
</evidence>
<feature type="region of interest" description="Disordered" evidence="1">
    <location>
        <begin position="1"/>
        <end position="59"/>
    </location>
</feature>
<gene>
    <name evidence="2" type="ORF">IFR04_012032</name>
</gene>
<dbReference type="AlphaFoldDB" id="A0A8H7T444"/>
<proteinExistence type="predicted"/>
<accession>A0A8H7T444</accession>
<sequence length="376" mass="42057">MPRARYTAAVPTLDDESTSGSDTDSFFDDEADSGTDTDLDSLLAEENSDDGNDLYDNEVRYPPEHYRAKAANLDVQRLRQRRYSPKTQAQLDRVKEHDEQLGIQRNATRKSRPNLSTASSAGRAINDEGKVVQIVAVEKDLDFTKRPSATMYAEDLAEFARVLLATTEMTFAIGWLRVQLVLFCQLAGITGNQPEALVDLRYRYLKLTFIRDPDGGGRPRFFVELTPEITKGFLGSKDVNESKIPEIIYDPTLVLSPHVFLLGMLFKARAFKSPSIDCPERLYSLKVLKGLNEQPLPLQDEMNDEFIFCEAVPEAQGVRIARELQLSSGSVRFRMKVGGEITGFGQVLKPYNLRDGAAKGLNESHRVCSWLLAIGP</sequence>
<reference evidence="2" key="1">
    <citation type="submission" date="2021-02" db="EMBL/GenBank/DDBJ databases">
        <title>Genome sequence Cadophora malorum strain M34.</title>
        <authorList>
            <person name="Stefanovic E."/>
            <person name="Vu D."/>
            <person name="Scully C."/>
            <person name="Dijksterhuis J."/>
            <person name="Roader J."/>
            <person name="Houbraken J."/>
        </authorList>
    </citation>
    <scope>NUCLEOTIDE SEQUENCE</scope>
    <source>
        <strain evidence="2">M34</strain>
    </source>
</reference>
<dbReference type="OrthoDB" id="3562345at2759"/>
<dbReference type="EMBL" id="JAFJYH010000246">
    <property type="protein sequence ID" value="KAG4414844.1"/>
    <property type="molecule type" value="Genomic_DNA"/>
</dbReference>
<evidence type="ECO:0000313" key="2">
    <source>
        <dbReference type="EMBL" id="KAG4414844.1"/>
    </source>
</evidence>
<dbReference type="PANTHER" id="PTHR37535">
    <property type="entry name" value="FLUG DOMAIN PROTEIN"/>
    <property type="match status" value="1"/>
</dbReference>
<feature type="compositionally biased region" description="Acidic residues" evidence="1">
    <location>
        <begin position="46"/>
        <end position="56"/>
    </location>
</feature>
<evidence type="ECO:0000256" key="1">
    <source>
        <dbReference type="SAM" id="MobiDB-lite"/>
    </source>
</evidence>
<comment type="caution">
    <text evidence="2">The sequence shown here is derived from an EMBL/GenBank/DDBJ whole genome shotgun (WGS) entry which is preliminary data.</text>
</comment>
<name>A0A8H7T444_9HELO</name>
<dbReference type="Pfam" id="PF11917">
    <property type="entry name" value="DUF3435"/>
    <property type="match status" value="1"/>
</dbReference>
<protein>
    <submittedName>
        <fullName evidence="2">Uncharacterized protein</fullName>
    </submittedName>
</protein>
<feature type="compositionally biased region" description="Acidic residues" evidence="1">
    <location>
        <begin position="25"/>
        <end position="39"/>
    </location>
</feature>
<dbReference type="PANTHER" id="PTHR37535:SF2">
    <property type="entry name" value="FINGER DOMAIN PROTEIN, PUTATIVE (AFU_ORTHOLOGUE AFUA_6G09300)-RELATED"/>
    <property type="match status" value="1"/>
</dbReference>
<organism evidence="2 3">
    <name type="scientific">Cadophora malorum</name>
    <dbReference type="NCBI Taxonomy" id="108018"/>
    <lineage>
        <taxon>Eukaryota</taxon>
        <taxon>Fungi</taxon>
        <taxon>Dikarya</taxon>
        <taxon>Ascomycota</taxon>
        <taxon>Pezizomycotina</taxon>
        <taxon>Leotiomycetes</taxon>
        <taxon>Helotiales</taxon>
        <taxon>Ploettnerulaceae</taxon>
        <taxon>Cadophora</taxon>
    </lineage>
</organism>
<feature type="region of interest" description="Disordered" evidence="1">
    <location>
        <begin position="84"/>
        <end position="122"/>
    </location>
</feature>